<dbReference type="Gene3D" id="3.40.50.1820">
    <property type="entry name" value="alpha/beta hydrolase"/>
    <property type="match status" value="1"/>
</dbReference>
<dbReference type="PANTHER" id="PTHR11614">
    <property type="entry name" value="PHOSPHOLIPASE-RELATED"/>
    <property type="match status" value="1"/>
</dbReference>
<comment type="catalytic activity">
    <reaction evidence="1">
        <text>Hydrolyzes glycerol monoesters of long-chain fatty acids.</text>
        <dbReference type="EC" id="3.1.1.23"/>
    </reaction>
</comment>
<gene>
    <name evidence="6" type="ORF">E4634_14850</name>
</gene>
<dbReference type="FunFam" id="3.40.50.1820:FF:000117">
    <property type="entry name" value="Monoglyceride lipase, putative"/>
    <property type="match status" value="1"/>
</dbReference>
<keyword evidence="6" id="KW-0378">Hydrolase</keyword>
<evidence type="ECO:0000313" key="6">
    <source>
        <dbReference type="EMBL" id="TGD72792.1"/>
    </source>
</evidence>
<dbReference type="InterPro" id="IPR022742">
    <property type="entry name" value="Hydrolase_4"/>
</dbReference>
<comment type="caution">
    <text evidence="6">The sequence shown here is derived from an EMBL/GenBank/DDBJ whole genome shotgun (WGS) entry which is preliminary data.</text>
</comment>
<dbReference type="OrthoDB" id="9806902at2"/>
<dbReference type="AlphaFoldDB" id="A0A4Z0LZG5"/>
<feature type="domain" description="Serine aminopeptidase S33" evidence="5">
    <location>
        <begin position="26"/>
        <end position="261"/>
    </location>
</feature>
<dbReference type="RefSeq" id="WP_135445247.1">
    <property type="nucleotide sequence ID" value="NZ_SRLE01000009.1"/>
</dbReference>
<sequence>MQHRDGRFNGPSGLSVYYQYWMPELPPRAVLLVVHGAGEHSSRYQALAEFFCAHGFMVAALDHIGHGRSDGDYGHVERFSDYLETLAIFRRQVEQDAPGLPVILLGHSMGGLISAAYVLDHGDEFRACALSGPAIMTELTPGPVQVWIIKLLSALLPKAGVMQLDAGGVSRDPSVVSAYVSDPLVNHGKMSARFVSELFATMLRVQAEVGRIALPLLVMHGEADAMTAPAGAKFLVENASSTEKTLKLYPGLYHEIFNEPEREQVLADLLAWCEARLA</sequence>
<comment type="similarity">
    <text evidence="2">Belongs to the AB hydrolase superfamily.</text>
</comment>
<evidence type="ECO:0000259" key="5">
    <source>
        <dbReference type="Pfam" id="PF12146"/>
    </source>
</evidence>
<evidence type="ECO:0000256" key="1">
    <source>
        <dbReference type="ARBA" id="ARBA00001613"/>
    </source>
</evidence>
<dbReference type="PRINTS" id="PR00111">
    <property type="entry name" value="ABHYDROLASE"/>
</dbReference>
<keyword evidence="7" id="KW-1185">Reference proteome</keyword>
<evidence type="ECO:0000313" key="7">
    <source>
        <dbReference type="Proteomes" id="UP000298050"/>
    </source>
</evidence>
<dbReference type="Proteomes" id="UP000298050">
    <property type="component" value="Unassembled WGS sequence"/>
</dbReference>
<organism evidence="6 7">
    <name type="scientific">Mangrovimicrobium sediminis</name>
    <dbReference type="NCBI Taxonomy" id="2562682"/>
    <lineage>
        <taxon>Bacteria</taxon>
        <taxon>Pseudomonadati</taxon>
        <taxon>Pseudomonadota</taxon>
        <taxon>Gammaproteobacteria</taxon>
        <taxon>Cellvibrionales</taxon>
        <taxon>Halieaceae</taxon>
        <taxon>Mangrovimicrobium</taxon>
    </lineage>
</organism>
<reference evidence="6 7" key="1">
    <citation type="submission" date="2019-04" db="EMBL/GenBank/DDBJ databases">
        <title>Taxonomy of novel Haliea sp. from mangrove soil of West Coast of India.</title>
        <authorList>
            <person name="Verma A."/>
            <person name="Kumar P."/>
            <person name="Krishnamurthi S."/>
        </authorList>
    </citation>
    <scope>NUCLEOTIDE SEQUENCE [LARGE SCALE GENOMIC DNA]</scope>
    <source>
        <strain evidence="6 7">SAOS-164</strain>
    </source>
</reference>
<evidence type="ECO:0000256" key="4">
    <source>
        <dbReference type="ARBA" id="ARBA00071261"/>
    </source>
</evidence>
<proteinExistence type="inferred from homology"/>
<dbReference type="EMBL" id="SRLE01000009">
    <property type="protein sequence ID" value="TGD72792.1"/>
    <property type="molecule type" value="Genomic_DNA"/>
</dbReference>
<dbReference type="InterPro" id="IPR029058">
    <property type="entry name" value="AB_hydrolase_fold"/>
</dbReference>
<dbReference type="SUPFAM" id="SSF53474">
    <property type="entry name" value="alpha/beta-Hydrolases"/>
    <property type="match status" value="1"/>
</dbReference>
<dbReference type="Pfam" id="PF12146">
    <property type="entry name" value="Hydrolase_4"/>
    <property type="match status" value="1"/>
</dbReference>
<dbReference type="InterPro" id="IPR000073">
    <property type="entry name" value="AB_hydrolase_1"/>
</dbReference>
<dbReference type="InterPro" id="IPR051044">
    <property type="entry name" value="MAG_DAG_Lipase"/>
</dbReference>
<name>A0A4Z0LZG5_9GAMM</name>
<dbReference type="EC" id="3.1.1.23" evidence="3"/>
<accession>A0A4Z0LZG5</accession>
<protein>
    <recommendedName>
        <fullName evidence="4">Monoacylglycerol lipase</fullName>
        <ecNumber evidence="3">3.1.1.23</ecNumber>
    </recommendedName>
</protein>
<evidence type="ECO:0000256" key="2">
    <source>
        <dbReference type="ARBA" id="ARBA00008645"/>
    </source>
</evidence>
<evidence type="ECO:0000256" key="3">
    <source>
        <dbReference type="ARBA" id="ARBA00013254"/>
    </source>
</evidence>
<dbReference type="GO" id="GO:0047372">
    <property type="term" value="F:monoacylglycerol lipase activity"/>
    <property type="evidence" value="ECO:0007669"/>
    <property type="project" value="UniProtKB-EC"/>
</dbReference>